<comment type="caution">
    <text evidence="10">The sequence shown here is derived from an EMBL/GenBank/DDBJ whole genome shotgun (WGS) entry which is preliminary data.</text>
</comment>
<keyword evidence="7" id="KW-0131">Cell cycle</keyword>
<evidence type="ECO:0000256" key="8">
    <source>
        <dbReference type="SAM" id="Phobius"/>
    </source>
</evidence>
<dbReference type="Gene3D" id="3.10.20.310">
    <property type="entry name" value="membrane protein fhac"/>
    <property type="match status" value="1"/>
</dbReference>
<dbReference type="InterPro" id="IPR013685">
    <property type="entry name" value="POTRA_FtsQ_type"/>
</dbReference>
<keyword evidence="4 8" id="KW-0812">Transmembrane</keyword>
<evidence type="ECO:0000259" key="9">
    <source>
        <dbReference type="PROSITE" id="PS51779"/>
    </source>
</evidence>
<dbReference type="GO" id="GO:0051301">
    <property type="term" value="P:cell division"/>
    <property type="evidence" value="ECO:0007669"/>
    <property type="project" value="UniProtKB-KW"/>
</dbReference>
<organism evidence="10 11">
    <name type="scientific">Streptomyces varsoviensis</name>
    <dbReference type="NCBI Taxonomy" id="67373"/>
    <lineage>
        <taxon>Bacteria</taxon>
        <taxon>Bacillati</taxon>
        <taxon>Actinomycetota</taxon>
        <taxon>Actinomycetes</taxon>
        <taxon>Kitasatosporales</taxon>
        <taxon>Streptomycetaceae</taxon>
        <taxon>Streptomyces</taxon>
    </lineage>
</organism>
<dbReference type="PROSITE" id="PS51779">
    <property type="entry name" value="POTRA"/>
    <property type="match status" value="1"/>
</dbReference>
<evidence type="ECO:0000256" key="4">
    <source>
        <dbReference type="ARBA" id="ARBA00022692"/>
    </source>
</evidence>
<dbReference type="InterPro" id="IPR034746">
    <property type="entry name" value="POTRA"/>
</dbReference>
<evidence type="ECO:0000313" key="11">
    <source>
        <dbReference type="Proteomes" id="UP000037020"/>
    </source>
</evidence>
<dbReference type="Pfam" id="PF08478">
    <property type="entry name" value="POTRA_1"/>
    <property type="match status" value="1"/>
</dbReference>
<feature type="non-terminal residue" evidence="10">
    <location>
        <position position="156"/>
    </location>
</feature>
<keyword evidence="2" id="KW-1003">Cell membrane</keyword>
<feature type="transmembrane region" description="Helical" evidence="8">
    <location>
        <begin position="6"/>
        <end position="25"/>
    </location>
</feature>
<evidence type="ECO:0000256" key="1">
    <source>
        <dbReference type="ARBA" id="ARBA00004370"/>
    </source>
</evidence>
<protein>
    <submittedName>
        <fullName evidence="10">Cell division protein FtsQ</fullName>
    </submittedName>
</protein>
<keyword evidence="11" id="KW-1185">Reference proteome</keyword>
<reference evidence="10 11" key="1">
    <citation type="submission" date="2015-07" db="EMBL/GenBank/DDBJ databases">
        <authorList>
            <person name="Ju K.-S."/>
            <person name="Doroghazi J.R."/>
            <person name="Metcalf W.W."/>
        </authorList>
    </citation>
    <scope>NUCLEOTIDE SEQUENCE [LARGE SCALE GENOMIC DNA]</scope>
    <source>
        <strain evidence="10 11">NRRL B-3589</strain>
    </source>
</reference>
<dbReference type="InterPro" id="IPR050487">
    <property type="entry name" value="FtsQ_DivIB"/>
</dbReference>
<proteinExistence type="predicted"/>
<comment type="subcellular location">
    <subcellularLocation>
        <location evidence="1">Membrane</location>
    </subcellularLocation>
</comment>
<evidence type="ECO:0000313" key="10">
    <source>
        <dbReference type="EMBL" id="KOG90100.1"/>
    </source>
</evidence>
<dbReference type="PANTHER" id="PTHR37820:SF1">
    <property type="entry name" value="CELL DIVISION PROTEIN FTSQ"/>
    <property type="match status" value="1"/>
</dbReference>
<feature type="non-terminal residue" evidence="10">
    <location>
        <position position="1"/>
    </location>
</feature>
<keyword evidence="5 8" id="KW-1133">Transmembrane helix</keyword>
<evidence type="ECO:0000256" key="7">
    <source>
        <dbReference type="ARBA" id="ARBA00023306"/>
    </source>
</evidence>
<sequence length="156" mass="16690">PSRRTLIVSAVAVVLVGGAAIWALYGSSWLRATQVKVAGTEVLTRDEVRDAARVPLGAPLISVDTDTIAARLRAELPRVDTVRVERSWPHGISLKVTERKPAALMKKGAKFVEVDAGGVRFATVDKAPRGVPFLAVEPGDSKEAAASLRRFGPDRL</sequence>
<feature type="domain" description="POTRA" evidence="9">
    <location>
        <begin position="30"/>
        <end position="99"/>
    </location>
</feature>
<keyword evidence="3 10" id="KW-0132">Cell division</keyword>
<evidence type="ECO:0000256" key="2">
    <source>
        <dbReference type="ARBA" id="ARBA00022475"/>
    </source>
</evidence>
<dbReference type="Proteomes" id="UP000037020">
    <property type="component" value="Unassembled WGS sequence"/>
</dbReference>
<dbReference type="EMBL" id="LGUT01000890">
    <property type="protein sequence ID" value="KOG90100.1"/>
    <property type="molecule type" value="Genomic_DNA"/>
</dbReference>
<evidence type="ECO:0000256" key="5">
    <source>
        <dbReference type="ARBA" id="ARBA00022989"/>
    </source>
</evidence>
<accession>A0ABR5J9J6</accession>
<gene>
    <name evidence="10" type="ORF">ADK38_10585</name>
</gene>
<name>A0ABR5J9J6_9ACTN</name>
<keyword evidence="6 8" id="KW-0472">Membrane</keyword>
<dbReference type="PANTHER" id="PTHR37820">
    <property type="entry name" value="CELL DIVISION PROTEIN DIVIB"/>
    <property type="match status" value="1"/>
</dbReference>
<evidence type="ECO:0000256" key="6">
    <source>
        <dbReference type="ARBA" id="ARBA00023136"/>
    </source>
</evidence>
<evidence type="ECO:0000256" key="3">
    <source>
        <dbReference type="ARBA" id="ARBA00022618"/>
    </source>
</evidence>